<comment type="caution">
    <text evidence="2">The sequence shown here is derived from an EMBL/GenBank/DDBJ whole genome shotgun (WGS) entry which is preliminary data.</text>
</comment>
<feature type="chain" id="PRO_5047325771" description="AA1-like domain-containing protein" evidence="1">
    <location>
        <begin position="18"/>
        <end position="166"/>
    </location>
</feature>
<protein>
    <recommendedName>
        <fullName evidence="4">AA1-like domain-containing protein</fullName>
    </recommendedName>
</protein>
<sequence>MQLIALMITLAASSAAASPVVRQSTNPTVPCSAGTFEMKPWVVSEYGEYRDDKVKPTNVGFSVQEPGLDEIIRCSQINVAEGVEYTCSPILTSSPTATYSYSNGFKDISFSIHWDAGKVCEGSAAITANGTATIPEMSCQKTNRGDGDFCGNIEFEVPVTVITGVA</sequence>
<accession>A0ABR3SKV7</accession>
<gene>
    <name evidence="2" type="ORF">SLS56_008489</name>
</gene>
<feature type="signal peptide" evidence="1">
    <location>
        <begin position="1"/>
        <end position="17"/>
    </location>
</feature>
<dbReference type="Proteomes" id="UP001521116">
    <property type="component" value="Unassembled WGS sequence"/>
</dbReference>
<keyword evidence="3" id="KW-1185">Reference proteome</keyword>
<evidence type="ECO:0000313" key="2">
    <source>
        <dbReference type="EMBL" id="KAL1623011.1"/>
    </source>
</evidence>
<reference evidence="2 3" key="1">
    <citation type="submission" date="2024-02" db="EMBL/GenBank/DDBJ databases">
        <title>De novo assembly and annotation of 12 fungi associated with fruit tree decline syndrome in Ontario, Canada.</title>
        <authorList>
            <person name="Sulman M."/>
            <person name="Ellouze W."/>
            <person name="Ilyukhin E."/>
        </authorList>
    </citation>
    <scope>NUCLEOTIDE SEQUENCE [LARGE SCALE GENOMIC DNA]</scope>
    <source>
        <strain evidence="2 3">M1-105</strain>
    </source>
</reference>
<evidence type="ECO:0008006" key="4">
    <source>
        <dbReference type="Google" id="ProtNLM"/>
    </source>
</evidence>
<evidence type="ECO:0000313" key="3">
    <source>
        <dbReference type="Proteomes" id="UP001521116"/>
    </source>
</evidence>
<keyword evidence="1" id="KW-0732">Signal</keyword>
<organism evidence="2 3">
    <name type="scientific">Neofusicoccum ribis</name>
    <dbReference type="NCBI Taxonomy" id="45134"/>
    <lineage>
        <taxon>Eukaryota</taxon>
        <taxon>Fungi</taxon>
        <taxon>Dikarya</taxon>
        <taxon>Ascomycota</taxon>
        <taxon>Pezizomycotina</taxon>
        <taxon>Dothideomycetes</taxon>
        <taxon>Dothideomycetes incertae sedis</taxon>
        <taxon>Botryosphaeriales</taxon>
        <taxon>Botryosphaeriaceae</taxon>
        <taxon>Neofusicoccum</taxon>
    </lineage>
</organism>
<dbReference type="EMBL" id="JAJVDC020000126">
    <property type="protein sequence ID" value="KAL1623011.1"/>
    <property type="molecule type" value="Genomic_DNA"/>
</dbReference>
<proteinExistence type="predicted"/>
<evidence type="ECO:0000256" key="1">
    <source>
        <dbReference type="SAM" id="SignalP"/>
    </source>
</evidence>
<name>A0ABR3SKV7_9PEZI</name>